<feature type="non-terminal residue" evidence="3">
    <location>
        <position position="174"/>
    </location>
</feature>
<evidence type="ECO:0000313" key="3">
    <source>
        <dbReference type="EMBL" id="KOG91327.1"/>
    </source>
</evidence>
<evidence type="ECO:0000313" key="4">
    <source>
        <dbReference type="Proteomes" id="UP000037020"/>
    </source>
</evidence>
<gene>
    <name evidence="3" type="ORF">ADK38_03830</name>
</gene>
<dbReference type="Gene3D" id="3.40.50.300">
    <property type="entry name" value="P-loop containing nucleotide triphosphate hydrolases"/>
    <property type="match status" value="1"/>
</dbReference>
<dbReference type="InterPro" id="IPR039421">
    <property type="entry name" value="Type_1_exporter"/>
</dbReference>
<feature type="domain" description="ABC transporter" evidence="2">
    <location>
        <begin position="51"/>
        <end position="147"/>
    </location>
</feature>
<comment type="caution">
    <text evidence="3">The sequence shown here is derived from an EMBL/GenBank/DDBJ whole genome shotgun (WGS) entry which is preliminary data.</text>
</comment>
<keyword evidence="4" id="KW-1185">Reference proteome</keyword>
<dbReference type="Proteomes" id="UP000037020">
    <property type="component" value="Unassembled WGS sequence"/>
</dbReference>
<dbReference type="Pfam" id="PF00005">
    <property type="entry name" value="ABC_tran"/>
    <property type="match status" value="1"/>
</dbReference>
<proteinExistence type="predicted"/>
<name>A0ABR5JDA4_9ACTN</name>
<dbReference type="SUPFAM" id="SSF52540">
    <property type="entry name" value="P-loop containing nucleoside triphosphate hydrolases"/>
    <property type="match status" value="1"/>
</dbReference>
<dbReference type="PANTHER" id="PTHR24221">
    <property type="entry name" value="ATP-BINDING CASSETTE SUB-FAMILY B"/>
    <property type="match status" value="1"/>
</dbReference>
<dbReference type="PANTHER" id="PTHR24221:SF654">
    <property type="entry name" value="ATP-BINDING CASSETTE SUB-FAMILY B MEMBER 6"/>
    <property type="match status" value="1"/>
</dbReference>
<dbReference type="InterPro" id="IPR027417">
    <property type="entry name" value="P-loop_NTPase"/>
</dbReference>
<organism evidence="3 4">
    <name type="scientific">Streptomyces varsoviensis</name>
    <dbReference type="NCBI Taxonomy" id="67373"/>
    <lineage>
        <taxon>Bacteria</taxon>
        <taxon>Bacillati</taxon>
        <taxon>Actinomycetota</taxon>
        <taxon>Actinomycetes</taxon>
        <taxon>Kitasatosporales</taxon>
        <taxon>Streptomycetaceae</taxon>
        <taxon>Streptomyces</taxon>
    </lineage>
</organism>
<dbReference type="InterPro" id="IPR003439">
    <property type="entry name" value="ABC_transporter-like_ATP-bd"/>
</dbReference>
<sequence>MSFAYPARAAGVPASLAMPPKTLGPPGASRSSGPPGPSGPEGDYDRPRPVLEHITFTAEPGMSVGVVGSSGSGKSTLARLLNRSWEPTAGRVEIGETDVRELALDGLQRHIGMVTQDPYLFHGSIRDNLRLARPDADDARLLAACATAQVLATIRRLPEGLDTVIGDRGVQLLS</sequence>
<evidence type="ECO:0000259" key="2">
    <source>
        <dbReference type="Pfam" id="PF00005"/>
    </source>
</evidence>
<evidence type="ECO:0000256" key="1">
    <source>
        <dbReference type="SAM" id="MobiDB-lite"/>
    </source>
</evidence>
<protein>
    <recommendedName>
        <fullName evidence="2">ABC transporter domain-containing protein</fullName>
    </recommendedName>
</protein>
<feature type="compositionally biased region" description="Low complexity" evidence="1">
    <location>
        <begin position="24"/>
        <end position="33"/>
    </location>
</feature>
<dbReference type="EMBL" id="LGUT01000311">
    <property type="protein sequence ID" value="KOG91327.1"/>
    <property type="molecule type" value="Genomic_DNA"/>
</dbReference>
<feature type="region of interest" description="Disordered" evidence="1">
    <location>
        <begin position="1"/>
        <end position="48"/>
    </location>
</feature>
<accession>A0ABR5JDA4</accession>
<reference evidence="3 4" key="1">
    <citation type="submission" date="2015-07" db="EMBL/GenBank/DDBJ databases">
        <authorList>
            <person name="Ju K.-S."/>
            <person name="Doroghazi J.R."/>
            <person name="Metcalf W.W."/>
        </authorList>
    </citation>
    <scope>NUCLEOTIDE SEQUENCE [LARGE SCALE GENOMIC DNA]</scope>
    <source>
        <strain evidence="3 4">NRRL B-3589</strain>
    </source>
</reference>